<feature type="transmembrane region" description="Helical" evidence="6">
    <location>
        <begin position="446"/>
        <end position="473"/>
    </location>
</feature>
<feature type="transmembrane region" description="Helical" evidence="6">
    <location>
        <begin position="779"/>
        <end position="809"/>
    </location>
</feature>
<keyword evidence="5 6" id="KW-0472">Membrane</keyword>
<protein>
    <submittedName>
        <fullName evidence="8">ABC transporter permease</fullName>
    </submittedName>
</protein>
<feature type="domain" description="ABC3 transporter permease C-terminal" evidence="7">
    <location>
        <begin position="274"/>
        <end position="395"/>
    </location>
</feature>
<feature type="transmembrane region" description="Helical" evidence="6">
    <location>
        <begin position="315"/>
        <end position="342"/>
    </location>
</feature>
<name>A0A9W6P9B5_9ACTN</name>
<gene>
    <name evidence="8" type="ORF">Nans01_38960</name>
</gene>
<evidence type="ECO:0000256" key="4">
    <source>
        <dbReference type="ARBA" id="ARBA00022989"/>
    </source>
</evidence>
<feature type="domain" description="ABC3 transporter permease C-terminal" evidence="7">
    <location>
        <begin position="731"/>
        <end position="842"/>
    </location>
</feature>
<keyword evidence="4 6" id="KW-1133">Transmembrane helix</keyword>
<proteinExistence type="predicted"/>
<dbReference type="Pfam" id="PF02687">
    <property type="entry name" value="FtsX"/>
    <property type="match status" value="2"/>
</dbReference>
<dbReference type="PANTHER" id="PTHR30287">
    <property type="entry name" value="MEMBRANE COMPONENT OF PREDICTED ABC SUPERFAMILY METABOLITE UPTAKE TRANSPORTER"/>
    <property type="match status" value="1"/>
</dbReference>
<dbReference type="InterPro" id="IPR038766">
    <property type="entry name" value="Membrane_comp_ABC_pdt"/>
</dbReference>
<feature type="transmembrane region" description="Helical" evidence="6">
    <location>
        <begin position="267"/>
        <end position="294"/>
    </location>
</feature>
<keyword evidence="2" id="KW-1003">Cell membrane</keyword>
<evidence type="ECO:0000256" key="3">
    <source>
        <dbReference type="ARBA" id="ARBA00022692"/>
    </source>
</evidence>
<dbReference type="AlphaFoldDB" id="A0A9W6P9B5"/>
<comment type="caution">
    <text evidence="8">The sequence shown here is derived from an EMBL/GenBank/DDBJ whole genome shotgun (WGS) entry which is preliminary data.</text>
</comment>
<keyword evidence="9" id="KW-1185">Reference proteome</keyword>
<dbReference type="RefSeq" id="WP_285761092.1">
    <property type="nucleotide sequence ID" value="NZ_BSQG01000007.1"/>
</dbReference>
<dbReference type="InterPro" id="IPR003838">
    <property type="entry name" value="ABC3_permease_C"/>
</dbReference>
<evidence type="ECO:0000313" key="9">
    <source>
        <dbReference type="Proteomes" id="UP001165092"/>
    </source>
</evidence>
<evidence type="ECO:0000256" key="5">
    <source>
        <dbReference type="ARBA" id="ARBA00023136"/>
    </source>
</evidence>
<accession>A0A9W6P9B5</accession>
<dbReference type="PANTHER" id="PTHR30287:SF1">
    <property type="entry name" value="INNER MEMBRANE PROTEIN"/>
    <property type="match status" value="1"/>
</dbReference>
<feature type="transmembrane region" description="Helical" evidence="6">
    <location>
        <begin position="369"/>
        <end position="388"/>
    </location>
</feature>
<feature type="transmembrane region" description="Helical" evidence="6">
    <location>
        <begin position="494"/>
        <end position="513"/>
    </location>
</feature>
<evidence type="ECO:0000256" key="6">
    <source>
        <dbReference type="SAM" id="Phobius"/>
    </source>
</evidence>
<feature type="transmembrane region" description="Helical" evidence="6">
    <location>
        <begin position="815"/>
        <end position="834"/>
    </location>
</feature>
<evidence type="ECO:0000256" key="1">
    <source>
        <dbReference type="ARBA" id="ARBA00004651"/>
    </source>
</evidence>
<sequence>MSTVLSIAWKTLRARKAAFVGAFVALLGGSAVLTASGVLLESGLRSSVAPERYAGASLVVAADQTLRLPGADFTVRERLPEPVTLDAGTAATIDALAGVDRAIGDYRVAVAVRSTGSTDAPAPASGHGWDSAGLAPYALTDGRAPESDGDVVLDAAVARNAGVGVGDSVDLVVRSAAAPYRVSGTAVPESGETFRRTGAVFFTEQEAGRLSGHAGRFDAVGVLAAPGSDIDALAGSIAEEVAEPVVVHEGSAASQVEFADVGASRGVLLLVAGSFGGMAMLIAMFVVATTLALSIDQRRREFAVLRAIGSTPWQIVRLVAAEALLLSLLGGIAGVVPGFLLAELLRGLFAGLGVVPPDLPMSMGPLPPLAAVLLIVVTAVAGGLVAAVRPARINPVEALRESAVPPADLPRWRRTAGLICLVLGGTAALTPLSVQGAIGAAGTGSAALLLVVAVALLGPVVLRGAVSVCAVPLRWSRVSGFLAAANSESGARRMSAAVTPLVLAIGFTVTMVYSQNVVAAAVQAQSQRAITADFVVADTGSGGVGEEAADAVRAVPGVARATAVATTTVFVPYSVFGDPDLAVYSARGVTSQGLAQTVDLGVVDGDLADLSGRAVALEDSGAGLLGASVGDDVEVRLGDGATETLRLVATYEHGMGFAEMTLPMEVVEGHLGAAPSHLLVRAQDGEASAVEARLAELVQRYPGLTVTDRGAFTAAAGAEAALVAWVNLVGLAMILAYIAIAVVNTLVMATAGRAREFALLRLIGMSRAQVVRTMRLEALLLVTLAALLGTAVAAVPLGVLSLAFLGTLLPAGSPLAYFGVLAVTALLGLVSVLVPVRLALRSRPVDAVGVRE</sequence>
<evidence type="ECO:0000313" key="8">
    <source>
        <dbReference type="EMBL" id="GLU49545.1"/>
    </source>
</evidence>
<evidence type="ECO:0000259" key="7">
    <source>
        <dbReference type="Pfam" id="PF02687"/>
    </source>
</evidence>
<feature type="transmembrane region" description="Helical" evidence="6">
    <location>
        <begin position="416"/>
        <end position="434"/>
    </location>
</feature>
<dbReference type="GO" id="GO:0005886">
    <property type="term" value="C:plasma membrane"/>
    <property type="evidence" value="ECO:0007669"/>
    <property type="project" value="UniProtKB-SubCell"/>
</dbReference>
<organism evidence="8 9">
    <name type="scientific">Nocardiopsis ansamitocini</name>
    <dbReference type="NCBI Taxonomy" id="1670832"/>
    <lineage>
        <taxon>Bacteria</taxon>
        <taxon>Bacillati</taxon>
        <taxon>Actinomycetota</taxon>
        <taxon>Actinomycetes</taxon>
        <taxon>Streptosporangiales</taxon>
        <taxon>Nocardiopsidaceae</taxon>
        <taxon>Nocardiopsis</taxon>
    </lineage>
</organism>
<feature type="transmembrane region" description="Helical" evidence="6">
    <location>
        <begin position="722"/>
        <end position="747"/>
    </location>
</feature>
<reference evidence="8" key="1">
    <citation type="submission" date="2023-02" db="EMBL/GenBank/DDBJ databases">
        <title>Nocardiopsis ansamitocini NBRC 112285.</title>
        <authorList>
            <person name="Ichikawa N."/>
            <person name="Sato H."/>
            <person name="Tonouchi N."/>
        </authorList>
    </citation>
    <scope>NUCLEOTIDE SEQUENCE</scope>
    <source>
        <strain evidence="8">NBRC 112285</strain>
    </source>
</reference>
<dbReference type="Proteomes" id="UP001165092">
    <property type="component" value="Unassembled WGS sequence"/>
</dbReference>
<dbReference type="EMBL" id="BSQG01000007">
    <property type="protein sequence ID" value="GLU49545.1"/>
    <property type="molecule type" value="Genomic_DNA"/>
</dbReference>
<keyword evidence="3 6" id="KW-0812">Transmembrane</keyword>
<comment type="subcellular location">
    <subcellularLocation>
        <location evidence="1">Cell membrane</location>
        <topology evidence="1">Multi-pass membrane protein</topology>
    </subcellularLocation>
</comment>
<evidence type="ECO:0000256" key="2">
    <source>
        <dbReference type="ARBA" id="ARBA00022475"/>
    </source>
</evidence>